<dbReference type="PANTHER" id="PTHR24373:SF275">
    <property type="entry name" value="TIR DOMAIN-CONTAINING PROTEIN"/>
    <property type="match status" value="1"/>
</dbReference>
<dbReference type="EMBL" id="CP047418">
    <property type="protein sequence ID" value="QLL78576.1"/>
    <property type="molecule type" value="Genomic_DNA"/>
</dbReference>
<name>A0A7H9ELL4_9LACO</name>
<reference evidence="3 4" key="1">
    <citation type="submission" date="2020-01" db="EMBL/GenBank/DDBJ databases">
        <title>Complete and circular genome sequences of six lactobacillus isolates from horses.</title>
        <authorList>
            <person name="Hassan H.M."/>
        </authorList>
    </citation>
    <scope>NUCLEOTIDE SEQUENCE [LARGE SCALE GENOMIC DNA]</scope>
    <source>
        <strain evidence="3 4">1A</strain>
    </source>
</reference>
<gene>
    <name evidence="3" type="ORF">GTO87_08260</name>
</gene>
<dbReference type="KEGG" id="lsw:GTO87_08260"/>
<sequence length="543" mass="60325">MADTEAASPAAPEVKPPAEESAEVTPPSDATVADETAERTQTTEAVGTPIGTAPTTTPPKAAPAKTDTVVNNVQPRVLQANNQVDDAQVFSLKDWKYHLSDKTIILDEYIGSAGDVVIKGHPDDPQFANYHVQIDKFTDELIGTGRQTLSILAATDGAKVIFNNQYLSFCEPVLYSGKRNVNYNSLTMMDLSGLDTSHVTDINGAFAGLNSIRSINVTGWDTSHVTKMNAVFYLTPSLCELDLKSWDTSNVTNMAIMFSGSRIRRLDLSNFDTHKVTNMKGMFAEYYDLESVDVSSFDVEQVRDVNFMFRNMPNLKEIDLSNFDIRNVREMNAFVYNSGVKEIDLSKVNRWGDIRFQLCMICNTPDLELLNLSKYALLGEEIILKVPKLRLVNFAQTRVNERGKPSLKDLFNNRTGAVAIVAPPELAAWLKSDDSGETNGPHWDDGEGTFVDSSKTLDLVKSQFIDPNNLYATLPTPEQLANLPVPTKPGWTFKGWKLLGKETNDIARLKIEGYMGNFMTGHYIAEYYQTDAQKYAANLHPTR</sequence>
<accession>A0A7H9ELL4</accession>
<dbReference type="Gene3D" id="3.80.10.10">
    <property type="entry name" value="Ribonuclease Inhibitor"/>
    <property type="match status" value="1"/>
</dbReference>
<dbReference type="RefSeq" id="WP_180848751.1">
    <property type="nucleotide sequence ID" value="NZ_CP047418.1"/>
</dbReference>
<dbReference type="InterPro" id="IPR011889">
    <property type="entry name" value="Liste_lipo_26"/>
</dbReference>
<feature type="region of interest" description="Disordered" evidence="2">
    <location>
        <begin position="1"/>
        <end position="65"/>
    </location>
</feature>
<evidence type="ECO:0000313" key="4">
    <source>
        <dbReference type="Proteomes" id="UP000510886"/>
    </source>
</evidence>
<feature type="compositionally biased region" description="Low complexity" evidence="2">
    <location>
        <begin position="1"/>
        <end position="13"/>
    </location>
</feature>
<dbReference type="Pfam" id="PF03382">
    <property type="entry name" value="DUF285"/>
    <property type="match status" value="1"/>
</dbReference>
<protein>
    <submittedName>
        <fullName evidence="3">BspA family leucine-rich repeat surface protein</fullName>
    </submittedName>
</protein>
<evidence type="ECO:0000256" key="2">
    <source>
        <dbReference type="SAM" id="MobiDB-lite"/>
    </source>
</evidence>
<organism evidence="3 4">
    <name type="scientific">Ligilactobacillus saerimneri</name>
    <dbReference type="NCBI Taxonomy" id="228229"/>
    <lineage>
        <taxon>Bacteria</taxon>
        <taxon>Bacillati</taxon>
        <taxon>Bacillota</taxon>
        <taxon>Bacilli</taxon>
        <taxon>Lactobacillales</taxon>
        <taxon>Lactobacillaceae</taxon>
        <taxon>Ligilactobacillus</taxon>
    </lineage>
</organism>
<dbReference type="NCBIfam" id="TIGR02167">
    <property type="entry name" value="Liste_lipo_26"/>
    <property type="match status" value="4"/>
</dbReference>
<dbReference type="InterPro" id="IPR050328">
    <property type="entry name" value="Dev_Immune_Receptor"/>
</dbReference>
<dbReference type="InterPro" id="IPR005046">
    <property type="entry name" value="DUF285"/>
</dbReference>
<proteinExistence type="predicted"/>
<dbReference type="PANTHER" id="PTHR24373">
    <property type="entry name" value="SLIT RELATED LEUCINE-RICH REPEAT NEURONAL PROTEIN"/>
    <property type="match status" value="1"/>
</dbReference>
<keyword evidence="1" id="KW-0732">Signal</keyword>
<dbReference type="AlphaFoldDB" id="A0A7H9ELL4"/>
<dbReference type="SUPFAM" id="SSF52058">
    <property type="entry name" value="L domain-like"/>
    <property type="match status" value="1"/>
</dbReference>
<dbReference type="InterPro" id="IPR032675">
    <property type="entry name" value="LRR_dom_sf"/>
</dbReference>
<dbReference type="Proteomes" id="UP000510886">
    <property type="component" value="Chromosome"/>
</dbReference>
<evidence type="ECO:0000313" key="3">
    <source>
        <dbReference type="EMBL" id="QLL78576.1"/>
    </source>
</evidence>
<evidence type="ECO:0000256" key="1">
    <source>
        <dbReference type="ARBA" id="ARBA00022729"/>
    </source>
</evidence>